<protein>
    <submittedName>
        <fullName evidence="1">Uncharacterized protein</fullName>
    </submittedName>
</protein>
<keyword evidence="2" id="KW-1185">Reference proteome</keyword>
<proteinExistence type="predicted"/>
<dbReference type="SUPFAM" id="SSF52047">
    <property type="entry name" value="RNI-like"/>
    <property type="match status" value="1"/>
</dbReference>
<accession>A0A9W8GAY5</accession>
<dbReference type="EMBL" id="JANBTX010000281">
    <property type="protein sequence ID" value="KAJ2683532.1"/>
    <property type="molecule type" value="Genomic_DNA"/>
</dbReference>
<comment type="caution">
    <text evidence="1">The sequence shown here is derived from an EMBL/GenBank/DDBJ whole genome shotgun (WGS) entry which is preliminary data.</text>
</comment>
<gene>
    <name evidence="1" type="ORF">IWW39_005446</name>
</gene>
<name>A0A9W8GAY5_9FUNG</name>
<evidence type="ECO:0000313" key="1">
    <source>
        <dbReference type="EMBL" id="KAJ2683532.1"/>
    </source>
</evidence>
<organism evidence="1 2">
    <name type="scientific">Coemansia spiralis</name>
    <dbReference type="NCBI Taxonomy" id="417178"/>
    <lineage>
        <taxon>Eukaryota</taxon>
        <taxon>Fungi</taxon>
        <taxon>Fungi incertae sedis</taxon>
        <taxon>Zoopagomycota</taxon>
        <taxon>Kickxellomycotina</taxon>
        <taxon>Kickxellomycetes</taxon>
        <taxon>Kickxellales</taxon>
        <taxon>Kickxellaceae</taxon>
        <taxon>Coemansia</taxon>
    </lineage>
</organism>
<sequence length="503" mass="56282">MPPLLNIDIKELLCQAEHTRASQAKALTGPRSWSRQFSTLCHTLASVDREWRLVAQKYAWHTVYVDDSPTPDTLAEIRALYGRYTRKLCIQIKFKGIASHYRRYSQSLDSADFQPFSDLSLWPRLRELEIVYAHKCAFPGLAKYLEPRLGSICVLTIKGRVPIDMRRNAMFLKSSSLLEVNVRSLPRADDSVSTISHHNDPILTYRVAESITSISLSTLIDVRIIRSVLASTRLQLHRLELIGLRPAQLAAVGLSRLDQDIQRPAFRRSPWTSLVSLSIKLCTHLEDSVVARINLDAGEFPRLAHLAITDCSPSIAATEHPLRFSYEQTFSREWPNLRCLRALALGDRDACLLSQCAPRLSIIRIQSVRIIEGRSLASARGLWHLLLSSQPLTSVTFSCITESTTATLDDEDGISITFDGALADFACLRQNHPIRALNAPHIKLTQAQESAIRQKCQHLAQLSINSDKPPANSASSDWQQDGTRLFSATFRGLAQIASLWAAS</sequence>
<dbReference type="AlphaFoldDB" id="A0A9W8GAY5"/>
<evidence type="ECO:0000313" key="2">
    <source>
        <dbReference type="Proteomes" id="UP001151516"/>
    </source>
</evidence>
<dbReference type="Proteomes" id="UP001151516">
    <property type="component" value="Unassembled WGS sequence"/>
</dbReference>
<reference evidence="1" key="1">
    <citation type="submission" date="2022-07" db="EMBL/GenBank/DDBJ databases">
        <title>Phylogenomic reconstructions and comparative analyses of Kickxellomycotina fungi.</title>
        <authorList>
            <person name="Reynolds N.K."/>
            <person name="Stajich J.E."/>
            <person name="Barry K."/>
            <person name="Grigoriev I.V."/>
            <person name="Crous P."/>
            <person name="Smith M.E."/>
        </authorList>
    </citation>
    <scope>NUCLEOTIDE SEQUENCE</scope>
    <source>
        <strain evidence="1">CBS 109367</strain>
    </source>
</reference>
<dbReference type="OrthoDB" id="5579076at2759"/>